<reference evidence="9 10" key="1">
    <citation type="submission" date="2019-07" db="EMBL/GenBank/DDBJ databases">
        <title>Draft genome for Aliikangiella sp. M105.</title>
        <authorList>
            <person name="Wang G."/>
        </authorList>
    </citation>
    <scope>NUCLEOTIDE SEQUENCE [LARGE SCALE GENOMIC DNA]</scope>
    <source>
        <strain evidence="9 10">M105</strain>
    </source>
</reference>
<dbReference type="Pfam" id="PF00849">
    <property type="entry name" value="PseudoU_synth_2"/>
    <property type="match status" value="1"/>
</dbReference>
<dbReference type="PANTHER" id="PTHR47683:SF4">
    <property type="entry name" value="PSEUDOURIDINE SYNTHASE"/>
    <property type="match status" value="1"/>
</dbReference>
<proteinExistence type="inferred from homology"/>
<dbReference type="NCBIfam" id="TIGR00093">
    <property type="entry name" value="pseudouridine synthase"/>
    <property type="match status" value="1"/>
</dbReference>
<evidence type="ECO:0000256" key="2">
    <source>
        <dbReference type="ARBA" id="ARBA00022884"/>
    </source>
</evidence>
<dbReference type="InterPro" id="IPR020103">
    <property type="entry name" value="PsdUridine_synth_cat_dom_sf"/>
</dbReference>
<organism evidence="9 10">
    <name type="scientific">Aliikangiella coralliicola</name>
    <dbReference type="NCBI Taxonomy" id="2592383"/>
    <lineage>
        <taxon>Bacteria</taxon>
        <taxon>Pseudomonadati</taxon>
        <taxon>Pseudomonadota</taxon>
        <taxon>Gammaproteobacteria</taxon>
        <taxon>Oceanospirillales</taxon>
        <taxon>Pleioneaceae</taxon>
        <taxon>Aliikangiella</taxon>
    </lineage>
</organism>
<comment type="similarity">
    <text evidence="1 7">Belongs to the pseudouridine synthase RsuA family.</text>
</comment>
<dbReference type="InterPro" id="IPR036986">
    <property type="entry name" value="S4_RNA-bd_sf"/>
</dbReference>
<dbReference type="CDD" id="cd00165">
    <property type="entry name" value="S4"/>
    <property type="match status" value="1"/>
</dbReference>
<dbReference type="PROSITE" id="PS01149">
    <property type="entry name" value="PSI_RSU"/>
    <property type="match status" value="1"/>
</dbReference>
<dbReference type="PANTHER" id="PTHR47683">
    <property type="entry name" value="PSEUDOURIDINE SYNTHASE FAMILY PROTEIN-RELATED"/>
    <property type="match status" value="1"/>
</dbReference>
<dbReference type="CDD" id="cd02553">
    <property type="entry name" value="PseudoU_synth_RsuA"/>
    <property type="match status" value="1"/>
</dbReference>
<keyword evidence="2 6" id="KW-0694">RNA-binding</keyword>
<dbReference type="RefSeq" id="WP_142934090.1">
    <property type="nucleotide sequence ID" value="NZ_ML660170.1"/>
</dbReference>
<evidence type="ECO:0000256" key="3">
    <source>
        <dbReference type="ARBA" id="ARBA00023235"/>
    </source>
</evidence>
<keyword evidence="3 7" id="KW-0413">Isomerase</keyword>
<dbReference type="InterPro" id="IPR020094">
    <property type="entry name" value="TruA/RsuA/RluB/E/F_N"/>
</dbReference>
<evidence type="ECO:0000259" key="8">
    <source>
        <dbReference type="SMART" id="SM00363"/>
    </source>
</evidence>
<comment type="function">
    <text evidence="5">Responsible for synthesis of pseudouridine from uracil-516 in 16S ribosomal RNA.</text>
</comment>
<accession>A0A545U4R2</accession>
<dbReference type="EMBL" id="VIKS01000014">
    <property type="protein sequence ID" value="TQV84456.1"/>
    <property type="molecule type" value="Genomic_DNA"/>
</dbReference>
<keyword evidence="10" id="KW-1185">Reference proteome</keyword>
<evidence type="ECO:0000256" key="4">
    <source>
        <dbReference type="ARBA" id="ARBA00036749"/>
    </source>
</evidence>
<dbReference type="Gene3D" id="3.30.70.580">
    <property type="entry name" value="Pseudouridine synthase I, catalytic domain, N-terminal subdomain"/>
    <property type="match status" value="1"/>
</dbReference>
<evidence type="ECO:0000313" key="9">
    <source>
        <dbReference type="EMBL" id="TQV84456.1"/>
    </source>
</evidence>
<dbReference type="InterPro" id="IPR050343">
    <property type="entry name" value="RsuA_PseudoU_synthase"/>
</dbReference>
<dbReference type="PROSITE" id="PS50889">
    <property type="entry name" value="S4"/>
    <property type="match status" value="1"/>
</dbReference>
<dbReference type="OrthoDB" id="9807213at2"/>
<dbReference type="InterPro" id="IPR000748">
    <property type="entry name" value="PsdUridine_synth_RsuA/RluB/E/F"/>
</dbReference>
<comment type="catalytic activity">
    <reaction evidence="4">
        <text>uridine(516) in 16S rRNA = pseudouridine(516) in 16S rRNA</text>
        <dbReference type="Rhea" id="RHEA:38867"/>
        <dbReference type="Rhea" id="RHEA-COMP:10089"/>
        <dbReference type="Rhea" id="RHEA-COMP:10090"/>
        <dbReference type="ChEBI" id="CHEBI:65314"/>
        <dbReference type="ChEBI" id="CHEBI:65315"/>
        <dbReference type="EC" id="5.4.99.19"/>
    </reaction>
</comment>
<evidence type="ECO:0000313" key="10">
    <source>
        <dbReference type="Proteomes" id="UP000315439"/>
    </source>
</evidence>
<feature type="domain" description="RNA-binding S4" evidence="8">
    <location>
        <begin position="8"/>
        <end position="69"/>
    </location>
</feature>
<comment type="caution">
    <text evidence="9">The sequence shown here is derived from an EMBL/GenBank/DDBJ whole genome shotgun (WGS) entry which is preliminary data.</text>
</comment>
<dbReference type="GO" id="GO:0003723">
    <property type="term" value="F:RNA binding"/>
    <property type="evidence" value="ECO:0007669"/>
    <property type="project" value="UniProtKB-KW"/>
</dbReference>
<dbReference type="Gene3D" id="3.10.290.10">
    <property type="entry name" value="RNA-binding S4 domain"/>
    <property type="match status" value="1"/>
</dbReference>
<dbReference type="AlphaFoldDB" id="A0A545U4R2"/>
<gene>
    <name evidence="9" type="ORF">FLL46_22835</name>
</gene>
<dbReference type="GO" id="GO:0000455">
    <property type="term" value="P:enzyme-directed rRNA pseudouridine synthesis"/>
    <property type="evidence" value="ECO:0007669"/>
    <property type="project" value="UniProtKB-ARBA"/>
</dbReference>
<dbReference type="Gene3D" id="3.30.70.1560">
    <property type="entry name" value="Alpha-L RNA-binding motif"/>
    <property type="match status" value="1"/>
</dbReference>
<dbReference type="SMART" id="SM00363">
    <property type="entry name" value="S4"/>
    <property type="match status" value="1"/>
</dbReference>
<evidence type="ECO:0000256" key="1">
    <source>
        <dbReference type="ARBA" id="ARBA00008348"/>
    </source>
</evidence>
<dbReference type="InterPro" id="IPR018496">
    <property type="entry name" value="PsdUridine_synth_RsuA/RluB_CS"/>
</dbReference>
<sequence length="236" mass="26539">MAKAIKAVRLDKYIAQAAGVTRSQAKDLIKHRRVKVSEQIVTDPACKTHVSDIVSLDDETLKGAGNYYLALHKPDGFICSTQDEIHPSALNLIKDIPPQDLHFAGRLDVDTTGLVLISNDGQWTHRVTSPKRLCAKVYRVWLAENISESALERLRNGLILKSDVKKTLSCHVAKVSERELLMTLYEGRYHQVKRMIGAVENRVVRLHREKVGDIDVSGLAEGEWRYLSDEEIAAFE</sequence>
<dbReference type="InterPro" id="IPR006145">
    <property type="entry name" value="PsdUridine_synth_RsuA/RluA"/>
</dbReference>
<evidence type="ECO:0000256" key="7">
    <source>
        <dbReference type="RuleBase" id="RU003887"/>
    </source>
</evidence>
<dbReference type="InterPro" id="IPR042092">
    <property type="entry name" value="PsdUridine_s_RsuA/RluB/E/F_cat"/>
</dbReference>
<protein>
    <recommendedName>
        <fullName evidence="7">Pseudouridine synthase</fullName>
        <ecNumber evidence="7">5.4.99.-</ecNumber>
    </recommendedName>
</protein>
<dbReference type="SUPFAM" id="SSF55120">
    <property type="entry name" value="Pseudouridine synthase"/>
    <property type="match status" value="1"/>
</dbReference>
<evidence type="ECO:0000256" key="5">
    <source>
        <dbReference type="ARBA" id="ARBA00037590"/>
    </source>
</evidence>
<dbReference type="InterPro" id="IPR002942">
    <property type="entry name" value="S4_RNA-bd"/>
</dbReference>
<dbReference type="Proteomes" id="UP000315439">
    <property type="component" value="Unassembled WGS sequence"/>
</dbReference>
<dbReference type="GO" id="GO:0160136">
    <property type="term" value="F:16S rRNA pseudouridine(516) synthase activity"/>
    <property type="evidence" value="ECO:0007669"/>
    <property type="project" value="UniProtKB-EC"/>
</dbReference>
<dbReference type="SUPFAM" id="SSF55174">
    <property type="entry name" value="Alpha-L RNA-binding motif"/>
    <property type="match status" value="1"/>
</dbReference>
<evidence type="ECO:0000256" key="6">
    <source>
        <dbReference type="PROSITE-ProRule" id="PRU00182"/>
    </source>
</evidence>
<name>A0A545U4R2_9GAMM</name>
<dbReference type="EC" id="5.4.99.-" evidence="7"/>
<dbReference type="Pfam" id="PF01479">
    <property type="entry name" value="S4"/>
    <property type="match status" value="1"/>
</dbReference>